<dbReference type="EMBL" id="KZ679282">
    <property type="protein sequence ID" value="PTB35089.1"/>
    <property type="molecule type" value="Genomic_DNA"/>
</dbReference>
<dbReference type="STRING" id="1042311.A0A2T3YRD9"/>
<dbReference type="SUPFAM" id="SSF63829">
    <property type="entry name" value="Calcium-dependent phosphotriesterase"/>
    <property type="match status" value="1"/>
</dbReference>
<proteinExistence type="predicted"/>
<dbReference type="InterPro" id="IPR050778">
    <property type="entry name" value="Cueball_EGF_LRP_Nidogen"/>
</dbReference>
<dbReference type="PANTHER" id="PTHR46513:SF13">
    <property type="entry name" value="EGF-LIKE DOMAIN-CONTAINING PROTEIN"/>
    <property type="match status" value="1"/>
</dbReference>
<evidence type="ECO:0008006" key="3">
    <source>
        <dbReference type="Google" id="ProtNLM"/>
    </source>
</evidence>
<dbReference type="AlphaFoldDB" id="A0A2T3YRD9"/>
<organism evidence="1 2">
    <name type="scientific">Trichoderma asperellum (strain ATCC 204424 / CBS 433.97 / NBRC 101777)</name>
    <dbReference type="NCBI Taxonomy" id="1042311"/>
    <lineage>
        <taxon>Eukaryota</taxon>
        <taxon>Fungi</taxon>
        <taxon>Dikarya</taxon>
        <taxon>Ascomycota</taxon>
        <taxon>Pezizomycotina</taxon>
        <taxon>Sordariomycetes</taxon>
        <taxon>Hypocreomycetidae</taxon>
        <taxon>Hypocreales</taxon>
        <taxon>Hypocreaceae</taxon>
        <taxon>Trichoderma</taxon>
    </lineage>
</organism>
<dbReference type="Proteomes" id="UP000240493">
    <property type="component" value="Unassembled WGS sequence"/>
</dbReference>
<dbReference type="PANTHER" id="PTHR46513">
    <property type="entry name" value="VITELLOGENIN RECEPTOR-LIKE PROTEIN-RELATED-RELATED"/>
    <property type="match status" value="1"/>
</dbReference>
<dbReference type="InterPro" id="IPR000033">
    <property type="entry name" value="LDLR_classB_rpt"/>
</dbReference>
<dbReference type="SMART" id="SM00135">
    <property type="entry name" value="LY"/>
    <property type="match status" value="4"/>
</dbReference>
<evidence type="ECO:0000313" key="1">
    <source>
        <dbReference type="EMBL" id="PTB35089.1"/>
    </source>
</evidence>
<evidence type="ECO:0000313" key="2">
    <source>
        <dbReference type="Proteomes" id="UP000240493"/>
    </source>
</evidence>
<reference evidence="1 2" key="1">
    <citation type="submission" date="2016-07" db="EMBL/GenBank/DDBJ databases">
        <title>Multiple horizontal gene transfer events from other fungi enriched the ability of initially mycotrophic Trichoderma (Ascomycota) to feed on dead plant biomass.</title>
        <authorList>
            <consortium name="DOE Joint Genome Institute"/>
            <person name="Aerts A."/>
            <person name="Atanasova L."/>
            <person name="Chenthamara K."/>
            <person name="Zhang J."/>
            <person name="Grujic M."/>
            <person name="Henrissat B."/>
            <person name="Kuo A."/>
            <person name="Salamov A."/>
            <person name="Lipzen A."/>
            <person name="Labutti K."/>
            <person name="Barry K."/>
            <person name="Miao Y."/>
            <person name="Rahimi M.J."/>
            <person name="Shen Q."/>
            <person name="Grigoriev I.V."/>
            <person name="Kubicek C.P."/>
            <person name="Druzhinina I.S."/>
        </authorList>
    </citation>
    <scope>NUCLEOTIDE SEQUENCE [LARGE SCALE GENOMIC DNA]</scope>
    <source>
        <strain evidence="1 2">CBS 433.97</strain>
    </source>
</reference>
<dbReference type="Gene3D" id="2.120.10.30">
    <property type="entry name" value="TolB, C-terminal domain"/>
    <property type="match status" value="2"/>
</dbReference>
<protein>
    <recommendedName>
        <fullName evidence="3">3-hydroxyacyl-CoA dehydrogenase</fullName>
    </recommendedName>
</protein>
<accession>A0A2T3YRD9</accession>
<gene>
    <name evidence="1" type="ORF">M441DRAFT_41606</name>
</gene>
<keyword evidence="2" id="KW-1185">Reference proteome</keyword>
<dbReference type="InterPro" id="IPR011042">
    <property type="entry name" value="6-blade_b-propeller_TolB-like"/>
</dbReference>
<dbReference type="OrthoDB" id="5958943at2759"/>
<name>A0A2T3YRD9_TRIA4</name>
<sequence>MSSEAANGVCESKLIVLDIGLSANVPSMTTGAVLEFSTDGQLQRTLVQSQSLPDGIAADYASGRMFWTCMGKPGKRDGAIYSADMNGEDIKTVVSTGTINTPKQLTIDSVNKKIYFCDREGLRVYRCNLDGSDLECVISTGSEEDPEAMKDAENWCVGITVAPQLGKFYWTQKGPSKGGKGRIFCASISTPLGASSRSRPDVQCILGSLPEPIDLDIDEKSRILYWTDRGEIPFGNSLNRIQLNESGLPVEASSKPDVLTRHLNEAIGLKLDKKNGHIYITDLGGNLYRCDMDGQNKTKLYSDNQRALTGLTLI</sequence>